<feature type="transmembrane region" description="Helical" evidence="2">
    <location>
        <begin position="245"/>
        <end position="268"/>
    </location>
</feature>
<dbReference type="AlphaFoldDB" id="M0IIG9"/>
<keyword evidence="4" id="KW-1185">Reference proteome</keyword>
<dbReference type="PANTHER" id="PTHR20992">
    <property type="entry name" value="AT15442P-RELATED"/>
    <property type="match status" value="1"/>
</dbReference>
<dbReference type="NCBIfam" id="TIGR00341">
    <property type="entry name" value="TIGR00341 family protein"/>
    <property type="match status" value="1"/>
</dbReference>
<dbReference type="PANTHER" id="PTHR20992:SF9">
    <property type="entry name" value="AT15442P-RELATED"/>
    <property type="match status" value="1"/>
</dbReference>
<feature type="region of interest" description="Disordered" evidence="1">
    <location>
        <begin position="434"/>
        <end position="458"/>
    </location>
</feature>
<keyword evidence="2" id="KW-0472">Membrane</keyword>
<dbReference type="EMBL" id="AOLN01000007">
    <property type="protein sequence ID" value="ELZ96535.1"/>
    <property type="molecule type" value="Genomic_DNA"/>
</dbReference>
<feature type="transmembrane region" description="Helical" evidence="2">
    <location>
        <begin position="141"/>
        <end position="163"/>
    </location>
</feature>
<name>M0IIG9_9EURY</name>
<reference evidence="3 4" key="1">
    <citation type="journal article" date="2014" name="PLoS Genet.">
        <title>Phylogenetically driven sequencing of extremely halophilic archaea reveals strategies for static and dynamic osmo-response.</title>
        <authorList>
            <person name="Becker E.A."/>
            <person name="Seitzer P.M."/>
            <person name="Tritt A."/>
            <person name="Larsen D."/>
            <person name="Krusor M."/>
            <person name="Yao A.I."/>
            <person name="Wu D."/>
            <person name="Madern D."/>
            <person name="Eisen J.A."/>
            <person name="Darling A.E."/>
            <person name="Facciotti M.T."/>
        </authorList>
    </citation>
    <scope>NUCLEOTIDE SEQUENCE [LARGE SCALE GENOMIC DNA]</scope>
    <source>
        <strain evidence="3 4">ATCC BAA-1512</strain>
    </source>
</reference>
<keyword evidence="2" id="KW-1133">Transmembrane helix</keyword>
<dbReference type="STRING" id="662479.C440_05288"/>
<accession>M0IIG9</accession>
<feature type="transmembrane region" description="Helical" evidence="2">
    <location>
        <begin position="317"/>
        <end position="339"/>
    </location>
</feature>
<gene>
    <name evidence="3" type="ORF">C440_05288</name>
</gene>
<evidence type="ECO:0000256" key="1">
    <source>
        <dbReference type="SAM" id="MobiDB-lite"/>
    </source>
</evidence>
<dbReference type="PATRIC" id="fig|662479.7.peg.1083"/>
<feature type="transmembrane region" description="Helical" evidence="2">
    <location>
        <begin position="175"/>
        <end position="194"/>
    </location>
</feature>
<evidence type="ECO:0000256" key="2">
    <source>
        <dbReference type="SAM" id="Phobius"/>
    </source>
</evidence>
<protein>
    <recommendedName>
        <fullName evidence="5">TIGR00341 family protein</fullName>
    </recommendedName>
</protein>
<proteinExistence type="predicted"/>
<dbReference type="OrthoDB" id="3266at2157"/>
<evidence type="ECO:0000313" key="4">
    <source>
        <dbReference type="Proteomes" id="UP000011550"/>
    </source>
</evidence>
<comment type="caution">
    <text evidence="3">The sequence shown here is derived from an EMBL/GenBank/DDBJ whole genome shotgun (WGS) entry which is preliminary data.</text>
</comment>
<feature type="transmembrane region" description="Helical" evidence="2">
    <location>
        <begin position="274"/>
        <end position="297"/>
    </location>
</feature>
<dbReference type="Proteomes" id="UP000011550">
    <property type="component" value="Unassembled WGS sequence"/>
</dbReference>
<organism evidence="3 4">
    <name type="scientific">Haloferax mucosum ATCC BAA-1512</name>
    <dbReference type="NCBI Taxonomy" id="662479"/>
    <lineage>
        <taxon>Archaea</taxon>
        <taxon>Methanobacteriati</taxon>
        <taxon>Methanobacteriota</taxon>
        <taxon>Stenosarchaea group</taxon>
        <taxon>Halobacteria</taxon>
        <taxon>Halobacteriales</taxon>
        <taxon>Haloferacaceae</taxon>
        <taxon>Haloferax</taxon>
    </lineage>
</organism>
<dbReference type="InterPro" id="IPR005240">
    <property type="entry name" value="DUF389"/>
</dbReference>
<feature type="transmembrane region" description="Helical" evidence="2">
    <location>
        <begin position="221"/>
        <end position="238"/>
    </location>
</feature>
<feature type="transmembrane region" description="Helical" evidence="2">
    <location>
        <begin position="111"/>
        <end position="135"/>
    </location>
</feature>
<evidence type="ECO:0008006" key="5">
    <source>
        <dbReference type="Google" id="ProtNLM"/>
    </source>
</evidence>
<dbReference type="RefSeq" id="WP_008318936.1">
    <property type="nucleotide sequence ID" value="NZ_AOLN01000007.1"/>
</dbReference>
<dbReference type="Pfam" id="PF04087">
    <property type="entry name" value="DUF389"/>
    <property type="match status" value="1"/>
</dbReference>
<feature type="compositionally biased region" description="Polar residues" evidence="1">
    <location>
        <begin position="434"/>
        <end position="452"/>
    </location>
</feature>
<sequence>MRLVQVLVPTGKRKAVLRALDDEGVDYAVSEETSGRDFVAVVTFPVPKEAVEPVLARLREAGVERDAYTVVVAAETVASKRFDQLQAAYEADEENGDRIAREELASKAADLAPSVPTFIIMTVISAVVATAGLLLDSPAVVVGSMVIAPLVGPAMSASVGTVVDDDEMFSRGVRLQAFGGVLAVGAAAVFAFLLKQTGAVPLSTGEVLSTPEIDERLAPDVLSLVVALGAGAAGAVSLSSGVSTALVGVMIAAALIPPTAVVGIGIAWGAPEAVVGSAILVLVNILSVNFVAIGVLWQQGYRPDRWFRRDEARRAALYRIAVIGVGLLVLSSFLGTVTYTTYRNSGFQSDAQDAIESSLSDTDARLLSMDIQYDSGPLQEPAAVVVTVGYDPWSDPPKVDAELTRQVNSVAPDPLSPWGTDQISVEVRYVAVSEPTQKPVSTQSETSAQSFESVALRV</sequence>
<keyword evidence="2" id="KW-0812">Transmembrane</keyword>
<evidence type="ECO:0000313" key="3">
    <source>
        <dbReference type="EMBL" id="ELZ96535.1"/>
    </source>
</evidence>